<protein>
    <recommendedName>
        <fullName evidence="10">M18 family aminopeptidase</fullName>
        <ecNumber evidence="10">3.4.11.-</ecNumber>
    </recommendedName>
</protein>
<dbReference type="GO" id="GO:0008270">
    <property type="term" value="F:zinc ion binding"/>
    <property type="evidence" value="ECO:0007669"/>
    <property type="project" value="InterPro"/>
</dbReference>
<dbReference type="GO" id="GO:0005737">
    <property type="term" value="C:cytoplasm"/>
    <property type="evidence" value="ECO:0007669"/>
    <property type="project" value="UniProtKB-ARBA"/>
</dbReference>
<dbReference type="Gene3D" id="2.30.250.10">
    <property type="entry name" value="Aminopeptidase i, Domain 2"/>
    <property type="match status" value="1"/>
</dbReference>
<dbReference type="Pfam" id="PF02127">
    <property type="entry name" value="Peptidase_M18"/>
    <property type="match status" value="1"/>
</dbReference>
<gene>
    <name evidence="11" type="primary">apeB</name>
    <name evidence="11" type="ORF">LMKDKBCB_01570</name>
</gene>
<evidence type="ECO:0000256" key="5">
    <source>
        <dbReference type="ARBA" id="ARBA00022723"/>
    </source>
</evidence>
<evidence type="ECO:0000313" key="11">
    <source>
        <dbReference type="EMBL" id="VWL93612.1"/>
    </source>
</evidence>
<dbReference type="GO" id="GO:0006508">
    <property type="term" value="P:proteolysis"/>
    <property type="evidence" value="ECO:0007669"/>
    <property type="project" value="UniProtKB-KW"/>
</dbReference>
<evidence type="ECO:0000313" key="12">
    <source>
        <dbReference type="Proteomes" id="UP000330807"/>
    </source>
</evidence>
<keyword evidence="4 9" id="KW-0645">Protease</keyword>
<keyword evidence="8 9" id="KW-0482">Metalloprotease</keyword>
<dbReference type="PANTHER" id="PTHR28570">
    <property type="entry name" value="ASPARTYL AMINOPEPTIDASE"/>
    <property type="match status" value="1"/>
</dbReference>
<evidence type="ECO:0000256" key="7">
    <source>
        <dbReference type="ARBA" id="ARBA00022833"/>
    </source>
</evidence>
<keyword evidence="7 9" id="KW-0862">Zinc</keyword>
<dbReference type="GO" id="GO:0008237">
    <property type="term" value="F:metallopeptidase activity"/>
    <property type="evidence" value="ECO:0007669"/>
    <property type="project" value="UniProtKB-KW"/>
</dbReference>
<dbReference type="InterPro" id="IPR001948">
    <property type="entry name" value="Peptidase_M18"/>
</dbReference>
<organism evidence="11 12">
    <name type="scientific">Collinsella aerofaciens</name>
    <dbReference type="NCBI Taxonomy" id="74426"/>
    <lineage>
        <taxon>Bacteria</taxon>
        <taxon>Bacillati</taxon>
        <taxon>Actinomycetota</taxon>
        <taxon>Coriobacteriia</taxon>
        <taxon>Coriobacteriales</taxon>
        <taxon>Coriobacteriaceae</taxon>
        <taxon>Collinsella</taxon>
    </lineage>
</organism>
<dbReference type="PANTHER" id="PTHR28570:SF3">
    <property type="entry name" value="ASPARTYL AMINOPEPTIDASE"/>
    <property type="match status" value="1"/>
</dbReference>
<accession>A0A5K1IXD6</accession>
<evidence type="ECO:0000256" key="2">
    <source>
        <dbReference type="ARBA" id="ARBA00008290"/>
    </source>
</evidence>
<evidence type="ECO:0000256" key="6">
    <source>
        <dbReference type="ARBA" id="ARBA00022801"/>
    </source>
</evidence>
<dbReference type="EMBL" id="CABWIH010000032">
    <property type="protein sequence ID" value="VWL93612.1"/>
    <property type="molecule type" value="Genomic_DNA"/>
</dbReference>
<comment type="cofactor">
    <cofactor evidence="1 10">
        <name>Zn(2+)</name>
        <dbReference type="ChEBI" id="CHEBI:29105"/>
    </cofactor>
</comment>
<evidence type="ECO:0000256" key="1">
    <source>
        <dbReference type="ARBA" id="ARBA00001947"/>
    </source>
</evidence>
<dbReference type="GO" id="GO:0004177">
    <property type="term" value="F:aminopeptidase activity"/>
    <property type="evidence" value="ECO:0007669"/>
    <property type="project" value="UniProtKB-KW"/>
</dbReference>
<dbReference type="InterPro" id="IPR023358">
    <property type="entry name" value="Peptidase_M18_dom2"/>
</dbReference>
<dbReference type="CDD" id="cd05658">
    <property type="entry name" value="M18_DAP"/>
    <property type="match status" value="1"/>
</dbReference>
<proteinExistence type="inferred from homology"/>
<keyword evidence="5 9" id="KW-0479">Metal-binding</keyword>
<keyword evidence="3 9" id="KW-0031">Aminopeptidase</keyword>
<sequence length="498" mass="54206">MMAQLGERCGIKHGMKRAALAWRGMLEGTINPAKGESMTDQEAPERVHVTADDIEAANDLIDFIEACPSMFHTAATIMAELDEAGFTYLPENAAWDIEPGGRYYTQRNTSSVIAFKVGEDLAATWGEDGVAGDYHFQLTASHSDSPTFKVKAVPELDGAGETLRLNTEAYGGMIDYTWFDRPLALAGRVLVREGDRVESRLLATEREVAIIPSLAIHMNRGVNEGFAPNRAVDLCPLISAGDLKQGDFDALIAEELDVEPEQILGRDLFLVNRQDARIWGWADEFISTPKLDDLACAYTSLQAFLDAENAHDISVFCCFDNEEVGSETKQGAMSTFLADALRRINGSLGFDDESYHRALAASMLVSCDNAHAVHPNHAEKCDARNQVVLNGGIVIKEAANQHYCTDAFSRAVFQAICDDADVPTQAFANKSDMAGGSTLGNLSNMQASMHAVDVGLPQLAMHSSYETGGVRDVMYAIRALTAFYERNLTINGAESVEL</sequence>
<evidence type="ECO:0000256" key="4">
    <source>
        <dbReference type="ARBA" id="ARBA00022670"/>
    </source>
</evidence>
<dbReference type="PRINTS" id="PR00932">
    <property type="entry name" value="AMINO1PTASE"/>
</dbReference>
<evidence type="ECO:0000256" key="9">
    <source>
        <dbReference type="RuleBase" id="RU004386"/>
    </source>
</evidence>
<keyword evidence="6 9" id="KW-0378">Hydrolase</keyword>
<dbReference type="Gene3D" id="3.40.630.10">
    <property type="entry name" value="Zn peptidases"/>
    <property type="match status" value="1"/>
</dbReference>
<dbReference type="AlphaFoldDB" id="A0A5K1IXD6"/>
<dbReference type="Proteomes" id="UP000330807">
    <property type="component" value="Unassembled WGS sequence"/>
</dbReference>
<name>A0A5K1IXD6_9ACTN</name>
<evidence type="ECO:0000256" key="8">
    <source>
        <dbReference type="ARBA" id="ARBA00023049"/>
    </source>
</evidence>
<reference evidence="11 12" key="1">
    <citation type="submission" date="2019-10" db="EMBL/GenBank/DDBJ databases">
        <authorList>
            <person name="Wolf R A."/>
        </authorList>
    </citation>
    <scope>NUCLEOTIDE SEQUENCE [LARGE SCALE GENOMIC DNA]</scope>
    <source>
        <strain evidence="11">Collinsella_aerofaciens_AK_138A</strain>
    </source>
</reference>
<dbReference type="SUPFAM" id="SSF101821">
    <property type="entry name" value="Aminopeptidase/glucanase lid domain"/>
    <property type="match status" value="1"/>
</dbReference>
<evidence type="ECO:0000256" key="10">
    <source>
        <dbReference type="RuleBase" id="RU004387"/>
    </source>
</evidence>
<dbReference type="NCBIfam" id="NF002759">
    <property type="entry name" value="PRK02813.1"/>
    <property type="match status" value="1"/>
</dbReference>
<dbReference type="EC" id="3.4.11.-" evidence="10"/>
<evidence type="ECO:0000256" key="3">
    <source>
        <dbReference type="ARBA" id="ARBA00022438"/>
    </source>
</evidence>
<dbReference type="SUPFAM" id="SSF53187">
    <property type="entry name" value="Zn-dependent exopeptidases"/>
    <property type="match status" value="1"/>
</dbReference>
<comment type="similarity">
    <text evidence="2 9">Belongs to the peptidase M18 family.</text>
</comment>